<evidence type="ECO:0000256" key="9">
    <source>
        <dbReference type="ARBA" id="ARBA00022692"/>
    </source>
</evidence>
<evidence type="ECO:0000256" key="10">
    <source>
        <dbReference type="ARBA" id="ARBA00022801"/>
    </source>
</evidence>
<feature type="transmembrane region" description="Helical" evidence="19">
    <location>
        <begin position="196"/>
        <end position="217"/>
    </location>
</feature>
<feature type="domain" description="Prepilin peptidase A24 N-terminal" evidence="21">
    <location>
        <begin position="20"/>
        <end position="139"/>
    </location>
</feature>
<dbReference type="FunFam" id="1.20.120.1220:FF:000001">
    <property type="entry name" value="Type 4 prepilin-like proteins leader peptide-processing enzyme"/>
    <property type="match status" value="1"/>
</dbReference>
<comment type="subcellular location">
    <subcellularLocation>
        <location evidence="1">Cell inner membrane</location>
        <topology evidence="1">Multi-pass membrane protein</topology>
    </subcellularLocation>
    <subcellularLocation>
        <location evidence="18">Cell membrane</location>
        <topology evidence="18">Multi-pass membrane protein</topology>
    </subcellularLocation>
</comment>
<accession>A0A0T6DUZ8</accession>
<dbReference type="Pfam" id="PF01478">
    <property type="entry name" value="Peptidase_A24"/>
    <property type="match status" value="1"/>
</dbReference>
<comment type="function">
    <text evidence="18">Plays an essential role in type IV pili and type II pseudopili formation by proteolytically removing the leader sequence from substrate proteins and subsequently monomethylating the alpha-amino group of the newly exposed N-terminal phenylalanine.</text>
</comment>
<dbReference type="GO" id="GO:0008168">
    <property type="term" value="F:methyltransferase activity"/>
    <property type="evidence" value="ECO:0007669"/>
    <property type="project" value="UniProtKB-KW"/>
</dbReference>
<sequence length="300" mass="33114">MQFIQLLQENIALALVVFGLLGLCVGSFLNVVIHRIPLMMIYGWRQECSQFMIEQADMPREHTLPIANVVATDQPITLSRPASRCPHCAHKIRWYENIPLISWLALKGRCSNCKAAIGLRYPVVELATALLSVLVIYKFGVNATGLSALVLVWTLVALTGIDFDTQLLPDRLTFPLAGLGLAVNSQGWFVSPTQSIWGLLFGFLSLWIVVKVFYLITKKHGMGQGDFKLLAVLGAWLGPMMLPLIILLSSLLGSIVGIILMKKQGESRPFAFGPYIAIAGIVALLYGSDIVSWYLGMYTY</sequence>
<evidence type="ECO:0000256" key="2">
    <source>
        <dbReference type="ARBA" id="ARBA00005801"/>
    </source>
</evidence>
<dbReference type="InterPro" id="IPR010627">
    <property type="entry name" value="Prepilin_pept_A24_N"/>
</dbReference>
<protein>
    <recommendedName>
        <fullName evidence="16 18">Prepilin leader peptidase/N-methyltransferase</fullName>
        <ecNumber evidence="18">2.1.1.-</ecNumber>
        <ecNumber evidence="15 18">3.4.23.43</ecNumber>
    </recommendedName>
</protein>
<keyword evidence="11 19" id="KW-1133">Transmembrane helix</keyword>
<keyword evidence="13 18" id="KW-0511">Multifunctional enzyme</keyword>
<evidence type="ECO:0000256" key="6">
    <source>
        <dbReference type="ARBA" id="ARBA00022670"/>
    </source>
</evidence>
<gene>
    <name evidence="22" type="ORF">AS194_03725</name>
</gene>
<keyword evidence="9 18" id="KW-0812">Transmembrane</keyword>
<evidence type="ECO:0000313" key="23">
    <source>
        <dbReference type="Proteomes" id="UP000051202"/>
    </source>
</evidence>
<evidence type="ECO:0000256" key="1">
    <source>
        <dbReference type="ARBA" id="ARBA00004429"/>
    </source>
</evidence>
<evidence type="ECO:0000256" key="8">
    <source>
        <dbReference type="ARBA" id="ARBA00022691"/>
    </source>
</evidence>
<keyword evidence="5 18" id="KW-0489">Methyltransferase</keyword>
<dbReference type="GO" id="GO:0032259">
    <property type="term" value="P:methylation"/>
    <property type="evidence" value="ECO:0007669"/>
    <property type="project" value="UniProtKB-KW"/>
</dbReference>
<keyword evidence="6 18" id="KW-0645">Protease</keyword>
<comment type="caution">
    <text evidence="22">The sequence shown here is derived from an EMBL/GenBank/DDBJ whole genome shotgun (WGS) entry which is preliminary data.</text>
</comment>
<dbReference type="AlphaFoldDB" id="A0A0T6DUZ8"/>
<dbReference type="InterPro" id="IPR050882">
    <property type="entry name" value="Prepilin_peptidase/N-MTase"/>
</dbReference>
<evidence type="ECO:0000259" key="21">
    <source>
        <dbReference type="Pfam" id="PF06750"/>
    </source>
</evidence>
<evidence type="ECO:0000256" key="4">
    <source>
        <dbReference type="ARBA" id="ARBA00022519"/>
    </source>
</evidence>
<evidence type="ECO:0000256" key="14">
    <source>
        <dbReference type="ARBA" id="ARBA00050401"/>
    </source>
</evidence>
<comment type="catalytic activity">
    <reaction evidence="14 18">
        <text>Typically cleaves a -Gly-|-Phe- bond to release an N-terminal, basic peptide of 5-8 residues from type IV prepilin, and then N-methylates the new N-terminal amino group, the methyl donor being S-adenosyl-L-methionine.</text>
        <dbReference type="EC" id="3.4.23.43"/>
    </reaction>
</comment>
<keyword evidence="4" id="KW-0997">Cell inner membrane</keyword>
<keyword evidence="7 18" id="KW-0808">Transferase</keyword>
<dbReference type="EC" id="2.1.1.-" evidence="18"/>
<dbReference type="Gene3D" id="1.20.120.1220">
    <property type="match status" value="1"/>
</dbReference>
<dbReference type="InterPro" id="IPR014032">
    <property type="entry name" value="Peptidase_A24A_bac"/>
</dbReference>
<dbReference type="GO" id="GO:0004190">
    <property type="term" value="F:aspartic-type endopeptidase activity"/>
    <property type="evidence" value="ECO:0007669"/>
    <property type="project" value="UniProtKB-EC"/>
</dbReference>
<keyword evidence="10 18" id="KW-0378">Hydrolase</keyword>
<name>A0A0T6DUZ8_9GAMM</name>
<keyword evidence="3" id="KW-1003">Cell membrane</keyword>
<evidence type="ECO:0000256" key="16">
    <source>
        <dbReference type="ARBA" id="ARBA00071870"/>
    </source>
</evidence>
<dbReference type="STRING" id="554343.AS194_03725"/>
<keyword evidence="8" id="KW-0949">S-adenosyl-L-methionine</keyword>
<dbReference type="PRINTS" id="PR00864">
    <property type="entry name" value="PREPILNPTASE"/>
</dbReference>
<feature type="transmembrane region" description="Helical" evidence="19">
    <location>
        <begin position="272"/>
        <end position="295"/>
    </location>
</feature>
<feature type="transmembrane region" description="Helical" evidence="19">
    <location>
        <begin position="229"/>
        <end position="260"/>
    </location>
</feature>
<evidence type="ECO:0000256" key="15">
    <source>
        <dbReference type="ARBA" id="ARBA00067082"/>
    </source>
</evidence>
<evidence type="ECO:0000256" key="3">
    <source>
        <dbReference type="ARBA" id="ARBA00022475"/>
    </source>
</evidence>
<evidence type="ECO:0000256" key="5">
    <source>
        <dbReference type="ARBA" id="ARBA00022603"/>
    </source>
</evidence>
<dbReference type="InterPro" id="IPR000045">
    <property type="entry name" value="Prepilin_IV_endopep_pep"/>
</dbReference>
<dbReference type="Pfam" id="PF06750">
    <property type="entry name" value="A24_N_bact"/>
    <property type="match status" value="1"/>
</dbReference>
<reference evidence="22 23" key="1">
    <citation type="submission" date="2015-11" db="EMBL/GenBank/DDBJ databases">
        <title>Permanent draft genome of Psychrobacter piscatorii LQ58.</title>
        <authorList>
            <person name="Zhou M."/>
            <person name="Dong B."/>
            <person name="Liu Q."/>
        </authorList>
    </citation>
    <scope>NUCLEOTIDE SEQUENCE [LARGE SCALE GENOMIC DNA]</scope>
    <source>
        <strain evidence="22 23">LQ58</strain>
    </source>
</reference>
<dbReference type="EMBL" id="LNDJ01000002">
    <property type="protein sequence ID" value="KRU23626.1"/>
    <property type="molecule type" value="Genomic_DNA"/>
</dbReference>
<dbReference type="PANTHER" id="PTHR30487">
    <property type="entry name" value="TYPE 4 PREPILIN-LIKE PROTEINS LEADER PEPTIDE-PROCESSING ENZYME"/>
    <property type="match status" value="1"/>
</dbReference>
<evidence type="ECO:0000259" key="20">
    <source>
        <dbReference type="Pfam" id="PF01478"/>
    </source>
</evidence>
<keyword evidence="12 19" id="KW-0472">Membrane</keyword>
<evidence type="ECO:0000256" key="12">
    <source>
        <dbReference type="ARBA" id="ARBA00023136"/>
    </source>
</evidence>
<evidence type="ECO:0000256" key="7">
    <source>
        <dbReference type="ARBA" id="ARBA00022679"/>
    </source>
</evidence>
<dbReference type="PANTHER" id="PTHR30487:SF0">
    <property type="entry name" value="PREPILIN LEADER PEPTIDASE_N-METHYLTRANSFERASE-RELATED"/>
    <property type="match status" value="1"/>
</dbReference>
<dbReference type="GO" id="GO:0005886">
    <property type="term" value="C:plasma membrane"/>
    <property type="evidence" value="ECO:0007669"/>
    <property type="project" value="UniProtKB-SubCell"/>
</dbReference>
<keyword evidence="23" id="KW-1185">Reference proteome</keyword>
<evidence type="ECO:0000256" key="19">
    <source>
        <dbReference type="SAM" id="Phobius"/>
    </source>
</evidence>
<evidence type="ECO:0000313" key="22">
    <source>
        <dbReference type="EMBL" id="KRU23626.1"/>
    </source>
</evidence>
<dbReference type="EC" id="3.4.23.43" evidence="15 18"/>
<proteinExistence type="inferred from homology"/>
<dbReference type="Proteomes" id="UP000051202">
    <property type="component" value="Unassembled WGS sequence"/>
</dbReference>
<organism evidence="22 23">
    <name type="scientific">Psychrobacter piscatorii</name>
    <dbReference type="NCBI Taxonomy" id="554343"/>
    <lineage>
        <taxon>Bacteria</taxon>
        <taxon>Pseudomonadati</taxon>
        <taxon>Pseudomonadota</taxon>
        <taxon>Gammaproteobacteria</taxon>
        <taxon>Moraxellales</taxon>
        <taxon>Moraxellaceae</taxon>
        <taxon>Psychrobacter</taxon>
    </lineage>
</organism>
<evidence type="ECO:0000256" key="17">
    <source>
        <dbReference type="RuleBase" id="RU003793"/>
    </source>
</evidence>
<evidence type="ECO:0000256" key="13">
    <source>
        <dbReference type="ARBA" id="ARBA00023268"/>
    </source>
</evidence>
<evidence type="ECO:0000256" key="18">
    <source>
        <dbReference type="RuleBase" id="RU003794"/>
    </source>
</evidence>
<feature type="domain" description="Prepilin type IV endopeptidase peptidase" evidence="20">
    <location>
        <begin position="149"/>
        <end position="258"/>
    </location>
</feature>
<feature type="transmembrane region" description="Helical" evidence="19">
    <location>
        <begin position="143"/>
        <end position="161"/>
    </location>
</feature>
<dbReference type="GO" id="GO:0006465">
    <property type="term" value="P:signal peptide processing"/>
    <property type="evidence" value="ECO:0007669"/>
    <property type="project" value="TreeGrafter"/>
</dbReference>
<feature type="transmembrane region" description="Helical" evidence="19">
    <location>
        <begin position="12"/>
        <end position="33"/>
    </location>
</feature>
<dbReference type="RefSeq" id="WP_058023613.1">
    <property type="nucleotide sequence ID" value="NZ_LNDJ01000002.1"/>
</dbReference>
<evidence type="ECO:0000256" key="11">
    <source>
        <dbReference type="ARBA" id="ARBA00022989"/>
    </source>
</evidence>
<comment type="similarity">
    <text evidence="2 17">Belongs to the peptidase A24 family.</text>
</comment>